<name>A0A382S1C6_9ZZZZ</name>
<reference evidence="1" key="1">
    <citation type="submission" date="2018-05" db="EMBL/GenBank/DDBJ databases">
        <authorList>
            <person name="Lanie J.A."/>
            <person name="Ng W.-L."/>
            <person name="Kazmierczak K.M."/>
            <person name="Andrzejewski T.M."/>
            <person name="Davidsen T.M."/>
            <person name="Wayne K.J."/>
            <person name="Tettelin H."/>
            <person name="Glass J.I."/>
            <person name="Rusch D."/>
            <person name="Podicherti R."/>
            <person name="Tsui H.-C.T."/>
            <person name="Winkler M.E."/>
        </authorList>
    </citation>
    <scope>NUCLEOTIDE SEQUENCE</scope>
</reference>
<feature type="non-terminal residue" evidence="1">
    <location>
        <position position="249"/>
    </location>
</feature>
<sequence>MNFKTIHQRKKHCNLVNALVGTFLLCMVTMPGLAELQIQTSLIENLVKKPQFQRVKISPLGDYFAVLVTHEEKRAVVILDRKQNNKAINFIHFSGRTMVADFHWVSPERILIERAMFVPGFEAPRSTGQLWAVNANGKVVVDLFGFSARKGKQFAHGSFIKALDDRKILVMSRPWGNVRGKQNYNTLVQVDTFSGKTKKLRRGSLRGSTILVDHNNQVRLEVGSGENLQETVIAYLDDANNWQRLKTPF</sequence>
<evidence type="ECO:0000313" key="1">
    <source>
        <dbReference type="EMBL" id="SVD03600.1"/>
    </source>
</evidence>
<organism evidence="1">
    <name type="scientific">marine metagenome</name>
    <dbReference type="NCBI Taxonomy" id="408172"/>
    <lineage>
        <taxon>unclassified sequences</taxon>
        <taxon>metagenomes</taxon>
        <taxon>ecological metagenomes</taxon>
    </lineage>
</organism>
<gene>
    <name evidence="1" type="ORF">METZ01_LOCUS356454</name>
</gene>
<dbReference type="EMBL" id="UINC01125637">
    <property type="protein sequence ID" value="SVD03600.1"/>
    <property type="molecule type" value="Genomic_DNA"/>
</dbReference>
<proteinExistence type="predicted"/>
<protein>
    <submittedName>
        <fullName evidence="1">Uncharacterized protein</fullName>
    </submittedName>
</protein>
<dbReference type="AlphaFoldDB" id="A0A382S1C6"/>
<accession>A0A382S1C6</accession>